<name>A0AAW1WJS8_RUBAR</name>
<gene>
    <name evidence="1" type="ORF">M0R45_033362</name>
</gene>
<keyword evidence="2" id="KW-1185">Reference proteome</keyword>
<protein>
    <submittedName>
        <fullName evidence="1">Uncharacterized protein</fullName>
    </submittedName>
</protein>
<accession>A0AAW1WJS8</accession>
<dbReference type="EMBL" id="JBEDUW010000006">
    <property type="protein sequence ID" value="KAK9925021.1"/>
    <property type="molecule type" value="Genomic_DNA"/>
</dbReference>
<proteinExistence type="predicted"/>
<sequence>MIDDNGCRKEAWAFRLTAVAGFLIDSVDGLLLCNRYGKDRSKGTSLGELVAELQGRAIIMMMKMLSGL</sequence>
<organism evidence="1 2">
    <name type="scientific">Rubus argutus</name>
    <name type="common">Southern blackberry</name>
    <dbReference type="NCBI Taxonomy" id="59490"/>
    <lineage>
        <taxon>Eukaryota</taxon>
        <taxon>Viridiplantae</taxon>
        <taxon>Streptophyta</taxon>
        <taxon>Embryophyta</taxon>
        <taxon>Tracheophyta</taxon>
        <taxon>Spermatophyta</taxon>
        <taxon>Magnoliopsida</taxon>
        <taxon>eudicotyledons</taxon>
        <taxon>Gunneridae</taxon>
        <taxon>Pentapetalae</taxon>
        <taxon>rosids</taxon>
        <taxon>fabids</taxon>
        <taxon>Rosales</taxon>
        <taxon>Rosaceae</taxon>
        <taxon>Rosoideae</taxon>
        <taxon>Rosoideae incertae sedis</taxon>
        <taxon>Rubus</taxon>
    </lineage>
</organism>
<dbReference type="AlphaFoldDB" id="A0AAW1WJS8"/>
<evidence type="ECO:0000313" key="2">
    <source>
        <dbReference type="Proteomes" id="UP001457282"/>
    </source>
</evidence>
<dbReference type="Proteomes" id="UP001457282">
    <property type="component" value="Unassembled WGS sequence"/>
</dbReference>
<reference evidence="1 2" key="1">
    <citation type="journal article" date="2023" name="G3 (Bethesda)">
        <title>A chromosome-length genome assembly and annotation of blackberry (Rubus argutus, cv. 'Hillquist').</title>
        <authorList>
            <person name="Bruna T."/>
            <person name="Aryal R."/>
            <person name="Dudchenko O."/>
            <person name="Sargent D.J."/>
            <person name="Mead D."/>
            <person name="Buti M."/>
            <person name="Cavallini A."/>
            <person name="Hytonen T."/>
            <person name="Andres J."/>
            <person name="Pham M."/>
            <person name="Weisz D."/>
            <person name="Mascagni F."/>
            <person name="Usai G."/>
            <person name="Natali L."/>
            <person name="Bassil N."/>
            <person name="Fernandez G.E."/>
            <person name="Lomsadze A."/>
            <person name="Armour M."/>
            <person name="Olukolu B."/>
            <person name="Poorten T."/>
            <person name="Britton C."/>
            <person name="Davik J."/>
            <person name="Ashrafi H."/>
            <person name="Aiden E.L."/>
            <person name="Borodovsky M."/>
            <person name="Worthington M."/>
        </authorList>
    </citation>
    <scope>NUCLEOTIDE SEQUENCE [LARGE SCALE GENOMIC DNA]</scope>
    <source>
        <strain evidence="1">PI 553951</strain>
    </source>
</reference>
<comment type="caution">
    <text evidence="1">The sequence shown here is derived from an EMBL/GenBank/DDBJ whole genome shotgun (WGS) entry which is preliminary data.</text>
</comment>
<evidence type="ECO:0000313" key="1">
    <source>
        <dbReference type="EMBL" id="KAK9925021.1"/>
    </source>
</evidence>